<feature type="domain" description="HPr" evidence="1">
    <location>
        <begin position="13"/>
        <end position="58"/>
    </location>
</feature>
<organism evidence="2 3">
    <name type="scientific">Lactonifactor longoviformis DSM 17459</name>
    <dbReference type="NCBI Taxonomy" id="1122155"/>
    <lineage>
        <taxon>Bacteria</taxon>
        <taxon>Bacillati</taxon>
        <taxon>Bacillota</taxon>
        <taxon>Clostridia</taxon>
        <taxon>Eubacteriales</taxon>
        <taxon>Clostridiaceae</taxon>
        <taxon>Lactonifactor</taxon>
    </lineage>
</organism>
<accession>A0A1M5CVB0</accession>
<evidence type="ECO:0000313" key="3">
    <source>
        <dbReference type="Proteomes" id="UP000184245"/>
    </source>
</evidence>
<name>A0A1M5CVB0_9CLOT</name>
<reference evidence="2 3" key="1">
    <citation type="submission" date="2016-11" db="EMBL/GenBank/DDBJ databases">
        <authorList>
            <person name="Jaros S."/>
            <person name="Januszkiewicz K."/>
            <person name="Wedrychowicz H."/>
        </authorList>
    </citation>
    <scope>NUCLEOTIDE SEQUENCE [LARGE SCALE GENOMIC DNA]</scope>
    <source>
        <strain evidence="2 3">DSM 17459</strain>
    </source>
</reference>
<dbReference type="AlphaFoldDB" id="A0A1M5CVB0"/>
<dbReference type="OrthoDB" id="2051287at2"/>
<gene>
    <name evidence="2" type="ORF">SAMN02745158_04310</name>
</gene>
<evidence type="ECO:0000259" key="1">
    <source>
        <dbReference type="Pfam" id="PF00381"/>
    </source>
</evidence>
<dbReference type="Gene3D" id="3.30.1340.10">
    <property type="entry name" value="HPr-like"/>
    <property type="match status" value="1"/>
</dbReference>
<keyword evidence="3" id="KW-1185">Reference proteome</keyword>
<protein>
    <submittedName>
        <fullName evidence="2">PTS HPr component phosphorylation site</fullName>
    </submittedName>
</protein>
<proteinExistence type="predicted"/>
<evidence type="ECO:0000313" key="2">
    <source>
        <dbReference type="EMBL" id="SHF58675.1"/>
    </source>
</evidence>
<dbReference type="RefSeq" id="WP_072854819.1">
    <property type="nucleotide sequence ID" value="NZ_FQVI01000047.1"/>
</dbReference>
<sequence>MVTYKIILRTAEDAEKLVEKLEKYDFDVDAGWGHYIIDAKSLLGVMGLGIGKEIELRAYTSTRETLDMDLKGFLTDSETTG</sequence>
<dbReference type="Pfam" id="PF00381">
    <property type="entry name" value="PTS-HPr"/>
    <property type="match status" value="1"/>
</dbReference>
<dbReference type="EMBL" id="FQVI01000047">
    <property type="protein sequence ID" value="SHF58675.1"/>
    <property type="molecule type" value="Genomic_DNA"/>
</dbReference>
<dbReference type="Proteomes" id="UP000184245">
    <property type="component" value="Unassembled WGS sequence"/>
</dbReference>
<dbReference type="InterPro" id="IPR035895">
    <property type="entry name" value="HPr-like_sf"/>
</dbReference>
<dbReference type="SUPFAM" id="SSF55594">
    <property type="entry name" value="HPr-like"/>
    <property type="match status" value="1"/>
</dbReference>
<dbReference type="InterPro" id="IPR000032">
    <property type="entry name" value="HPr-like"/>
</dbReference>
<dbReference type="STRING" id="1122155.SAMN02745158_04310"/>